<feature type="region of interest" description="Disordered" evidence="1">
    <location>
        <begin position="74"/>
        <end position="108"/>
    </location>
</feature>
<sequence>MMYQTREYLERAENCAELAEEAETSPAARRFQRMEAAWRALAEEQRWLDGEVPPVRLVHSPVSHFSALQQPVRHSAGVCRDRPNADEIVRSTNGSTSNTSAPGHIRHS</sequence>
<protein>
    <submittedName>
        <fullName evidence="2">Uncharacterized protein</fullName>
    </submittedName>
</protein>
<feature type="compositionally biased region" description="Basic and acidic residues" evidence="1">
    <location>
        <begin position="79"/>
        <end position="89"/>
    </location>
</feature>
<organism evidence="2 3">
    <name type="scientific">Bradyrhizobium arachidis</name>
    <dbReference type="NCBI Taxonomy" id="858423"/>
    <lineage>
        <taxon>Bacteria</taxon>
        <taxon>Pseudomonadati</taxon>
        <taxon>Pseudomonadota</taxon>
        <taxon>Alphaproteobacteria</taxon>
        <taxon>Hyphomicrobiales</taxon>
        <taxon>Nitrobacteraceae</taxon>
        <taxon>Bradyrhizobium</taxon>
    </lineage>
</organism>
<dbReference type="Proteomes" id="UP000594015">
    <property type="component" value="Chromosome"/>
</dbReference>
<evidence type="ECO:0000256" key="1">
    <source>
        <dbReference type="SAM" id="MobiDB-lite"/>
    </source>
</evidence>
<dbReference type="KEGG" id="barh:WN72_25620"/>
<accession>A0AAE7NRW5</accession>
<gene>
    <name evidence="2" type="ORF">WN72_25620</name>
</gene>
<dbReference type="EMBL" id="CP030050">
    <property type="protein sequence ID" value="QOZ69316.1"/>
    <property type="molecule type" value="Genomic_DNA"/>
</dbReference>
<reference evidence="2 3" key="1">
    <citation type="submission" date="2018-06" db="EMBL/GenBank/DDBJ databases">
        <title>Comparative genomics of Bradyrhizobium nodulating Arachidis hypogaea.</title>
        <authorList>
            <person name="Li Y."/>
        </authorList>
    </citation>
    <scope>NUCLEOTIDE SEQUENCE [LARGE SCALE GENOMIC DNA]</scope>
    <source>
        <strain evidence="2 3">CCBAU 051107</strain>
    </source>
</reference>
<evidence type="ECO:0000313" key="2">
    <source>
        <dbReference type="EMBL" id="QOZ69316.1"/>
    </source>
</evidence>
<proteinExistence type="predicted"/>
<name>A0AAE7NRW5_9BRAD</name>
<evidence type="ECO:0000313" key="3">
    <source>
        <dbReference type="Proteomes" id="UP000594015"/>
    </source>
</evidence>
<dbReference type="AlphaFoldDB" id="A0AAE7NRW5"/>
<feature type="compositionally biased region" description="Polar residues" evidence="1">
    <location>
        <begin position="90"/>
        <end position="101"/>
    </location>
</feature>